<gene>
    <name evidence="1" type="ORF">BOTBODRAFT_173922</name>
</gene>
<dbReference type="InParanoid" id="A0A067MV63"/>
<dbReference type="HOGENOM" id="CLU_2978813_0_0_1"/>
<evidence type="ECO:0000313" key="2">
    <source>
        <dbReference type="Proteomes" id="UP000027195"/>
    </source>
</evidence>
<name>A0A067MV63_BOTB1</name>
<keyword evidence="2" id="KW-1185">Reference proteome</keyword>
<accession>A0A067MV63</accession>
<proteinExistence type="predicted"/>
<reference evidence="2" key="1">
    <citation type="journal article" date="2014" name="Proc. Natl. Acad. Sci. U.S.A.">
        <title>Extensive sampling of basidiomycete genomes demonstrates inadequacy of the white-rot/brown-rot paradigm for wood decay fungi.</title>
        <authorList>
            <person name="Riley R."/>
            <person name="Salamov A.A."/>
            <person name="Brown D.W."/>
            <person name="Nagy L.G."/>
            <person name="Floudas D."/>
            <person name="Held B.W."/>
            <person name="Levasseur A."/>
            <person name="Lombard V."/>
            <person name="Morin E."/>
            <person name="Otillar R."/>
            <person name="Lindquist E.A."/>
            <person name="Sun H."/>
            <person name="LaButti K.M."/>
            <person name="Schmutz J."/>
            <person name="Jabbour D."/>
            <person name="Luo H."/>
            <person name="Baker S.E."/>
            <person name="Pisabarro A.G."/>
            <person name="Walton J.D."/>
            <person name="Blanchette R.A."/>
            <person name="Henrissat B."/>
            <person name="Martin F."/>
            <person name="Cullen D."/>
            <person name="Hibbett D.S."/>
            <person name="Grigoriev I.V."/>
        </authorList>
    </citation>
    <scope>NUCLEOTIDE SEQUENCE [LARGE SCALE GENOMIC DNA]</scope>
    <source>
        <strain evidence="2">FD-172 SS1</strain>
    </source>
</reference>
<dbReference type="Proteomes" id="UP000027195">
    <property type="component" value="Unassembled WGS sequence"/>
</dbReference>
<dbReference type="AlphaFoldDB" id="A0A067MV63"/>
<organism evidence="1 2">
    <name type="scientific">Botryobasidium botryosum (strain FD-172 SS1)</name>
    <dbReference type="NCBI Taxonomy" id="930990"/>
    <lineage>
        <taxon>Eukaryota</taxon>
        <taxon>Fungi</taxon>
        <taxon>Dikarya</taxon>
        <taxon>Basidiomycota</taxon>
        <taxon>Agaricomycotina</taxon>
        <taxon>Agaricomycetes</taxon>
        <taxon>Cantharellales</taxon>
        <taxon>Botryobasidiaceae</taxon>
        <taxon>Botryobasidium</taxon>
    </lineage>
</organism>
<sequence>MSGDVAISGDSHPDTPSEANVNLIPMTFAMDLSTGWLKWSPKNCSHPTSCSVSALGPH</sequence>
<evidence type="ECO:0000313" key="1">
    <source>
        <dbReference type="EMBL" id="KDQ15436.1"/>
    </source>
</evidence>
<dbReference type="EMBL" id="KL198032">
    <property type="protein sequence ID" value="KDQ15436.1"/>
    <property type="molecule type" value="Genomic_DNA"/>
</dbReference>
<protein>
    <submittedName>
        <fullName evidence="1">Uncharacterized protein</fullName>
    </submittedName>
</protein>